<feature type="transmembrane region" description="Helical" evidence="7">
    <location>
        <begin position="30"/>
        <end position="48"/>
    </location>
</feature>
<keyword evidence="2 7" id="KW-0812">Transmembrane</keyword>
<dbReference type="InterPro" id="IPR029044">
    <property type="entry name" value="Nucleotide-diphossugar_trans"/>
</dbReference>
<dbReference type="InterPro" id="IPR051292">
    <property type="entry name" value="Xyl/GlcA_transferase"/>
</dbReference>
<dbReference type="PANTHER" id="PTHR12270:SF52">
    <property type="entry name" value="GLYCOSYLTRANSFERASE-LIKE PROTEIN GNT13-RELATED"/>
    <property type="match status" value="1"/>
</dbReference>
<evidence type="ECO:0000256" key="2">
    <source>
        <dbReference type="ARBA" id="ARBA00022692"/>
    </source>
</evidence>
<dbReference type="SUPFAM" id="SSF53448">
    <property type="entry name" value="Nucleotide-diphospho-sugar transferases"/>
    <property type="match status" value="1"/>
</dbReference>
<dbReference type="Gene3D" id="3.90.550.10">
    <property type="entry name" value="Spore Coat Polysaccharide Biosynthesis Protein SpsA, Chain A"/>
    <property type="match status" value="1"/>
</dbReference>
<dbReference type="Proteomes" id="UP000749559">
    <property type="component" value="Unassembled WGS sequence"/>
</dbReference>
<name>A0A8S4PFK2_OWEFU</name>
<keyword evidence="5 7" id="KW-0472">Membrane</keyword>
<dbReference type="GO" id="GO:0015020">
    <property type="term" value="F:glucuronosyltransferase activity"/>
    <property type="evidence" value="ECO:0007669"/>
    <property type="project" value="TreeGrafter"/>
</dbReference>
<comment type="subcellular location">
    <subcellularLocation>
        <location evidence="1">Membrane</location>
        <topology evidence="1">Single-pass type II membrane protein</topology>
    </subcellularLocation>
</comment>
<organism evidence="8 9">
    <name type="scientific">Owenia fusiformis</name>
    <name type="common">Polychaete worm</name>
    <dbReference type="NCBI Taxonomy" id="6347"/>
    <lineage>
        <taxon>Eukaryota</taxon>
        <taxon>Metazoa</taxon>
        <taxon>Spiralia</taxon>
        <taxon>Lophotrochozoa</taxon>
        <taxon>Annelida</taxon>
        <taxon>Polychaeta</taxon>
        <taxon>Sedentaria</taxon>
        <taxon>Canalipalpata</taxon>
        <taxon>Sabellida</taxon>
        <taxon>Oweniida</taxon>
        <taxon>Oweniidae</taxon>
        <taxon>Owenia</taxon>
    </lineage>
</organism>
<dbReference type="OrthoDB" id="411524at2759"/>
<keyword evidence="9" id="KW-1185">Reference proteome</keyword>
<dbReference type="PANTHER" id="PTHR12270">
    <property type="entry name" value="GLYCOSYLTRANSFERASE-RELATED"/>
    <property type="match status" value="1"/>
</dbReference>
<evidence type="ECO:0000256" key="1">
    <source>
        <dbReference type="ARBA" id="ARBA00004606"/>
    </source>
</evidence>
<comment type="caution">
    <text evidence="8">The sequence shown here is derived from an EMBL/GenBank/DDBJ whole genome shotgun (WGS) entry which is preliminary data.</text>
</comment>
<accession>A0A8S4PFK2</accession>
<keyword evidence="4 7" id="KW-1133">Transmembrane helix</keyword>
<dbReference type="GO" id="GO:0016020">
    <property type="term" value="C:membrane"/>
    <property type="evidence" value="ECO:0007669"/>
    <property type="project" value="UniProtKB-SubCell"/>
</dbReference>
<sequence>MLRLNFFHMLCNTRYILTICIMHPRKLSKLIFILTFILFIHFFIKVQYSKGQQGPISSNSYELTSEKVNNLGYTTLQTGQKQNKLNILNTFLKETEYIKKERDTNIKMPHSGGFITLPINLISMDVMDNGQVGLQLGWWILQPESWSLQIDCNSDTTCHKSIDLNATPGVLYTVFQFIAFHQTAPIKGIYFSVKTSSDAKTWDEHAVNHHEASAMIRFTDASSQVLHLNFQLITSQLVQSNVSYIFPIGGATVSSVTVMLGVKGLVGKVRFRDIEIKPIIQLQQEHNHDLTQFHFITTCPDVLSPLRNASTFIKNHFVLNDNGFETMESVTMVTQLSLDRWKSWTTRILPEWKGPVSVALYVPNEEKNQDIKPANIAETLKNFKYCCAVTVVYGAYQHEKYPINHLRNLAMEQVRTEYMLLVDADFYISPNFIESFQLSIINESSPINAYVIPAFEYSHGQNMEPLAKSKKELVTLLHQPRASIQPFRRHESEKSHKSTDYQRWYTSSTLYPIRDYQMAYEPYLVLKTSTKKELKYDERFDGYGMNKISFIMELIAAGYNFKVLPYCWATHLPHHSSSHSLTFLTDLSENLRNRVKRFEFISDLTKRYKLGGCETS</sequence>
<evidence type="ECO:0000313" key="9">
    <source>
        <dbReference type="Proteomes" id="UP000749559"/>
    </source>
</evidence>
<dbReference type="AlphaFoldDB" id="A0A8S4PFK2"/>
<evidence type="ECO:0000256" key="7">
    <source>
        <dbReference type="SAM" id="Phobius"/>
    </source>
</evidence>
<evidence type="ECO:0000256" key="6">
    <source>
        <dbReference type="ARBA" id="ARBA00023180"/>
    </source>
</evidence>
<evidence type="ECO:0000313" key="8">
    <source>
        <dbReference type="EMBL" id="CAH1792296.1"/>
    </source>
</evidence>
<evidence type="ECO:0000256" key="4">
    <source>
        <dbReference type="ARBA" id="ARBA00022989"/>
    </source>
</evidence>
<evidence type="ECO:0000256" key="3">
    <source>
        <dbReference type="ARBA" id="ARBA00022968"/>
    </source>
</evidence>
<keyword evidence="3" id="KW-0735">Signal-anchor</keyword>
<protein>
    <submittedName>
        <fullName evidence="8">Uncharacterized protein</fullName>
    </submittedName>
</protein>
<evidence type="ECO:0000256" key="5">
    <source>
        <dbReference type="ARBA" id="ARBA00023136"/>
    </source>
</evidence>
<dbReference type="Pfam" id="PF13896">
    <property type="entry name" value="Glyco_transf_49"/>
    <property type="match status" value="1"/>
</dbReference>
<reference evidence="8" key="1">
    <citation type="submission" date="2022-03" db="EMBL/GenBank/DDBJ databases">
        <authorList>
            <person name="Martin C."/>
        </authorList>
    </citation>
    <scope>NUCLEOTIDE SEQUENCE</scope>
</reference>
<gene>
    <name evidence="8" type="ORF">OFUS_LOCUS17282</name>
</gene>
<dbReference type="GO" id="GO:0035269">
    <property type="term" value="P:protein O-linked glycosylation via mannose"/>
    <property type="evidence" value="ECO:0007669"/>
    <property type="project" value="TreeGrafter"/>
</dbReference>
<keyword evidence="6" id="KW-0325">Glycoprotein</keyword>
<dbReference type="GO" id="GO:0042285">
    <property type="term" value="F:xylosyltransferase activity"/>
    <property type="evidence" value="ECO:0007669"/>
    <property type="project" value="TreeGrafter"/>
</dbReference>
<dbReference type="EMBL" id="CAIIXF020000008">
    <property type="protein sequence ID" value="CAH1792296.1"/>
    <property type="molecule type" value="Genomic_DNA"/>
</dbReference>
<proteinExistence type="predicted"/>